<dbReference type="Proteomes" id="UP000234382">
    <property type="component" value="Unassembled WGS sequence"/>
</dbReference>
<organism evidence="2 3">
    <name type="scientific">Brevibacterium iodinum ATCC 49514</name>
    <dbReference type="NCBI Taxonomy" id="1255616"/>
    <lineage>
        <taxon>Bacteria</taxon>
        <taxon>Bacillati</taxon>
        <taxon>Actinomycetota</taxon>
        <taxon>Actinomycetes</taxon>
        <taxon>Micrococcales</taxon>
        <taxon>Brevibacteriaceae</taxon>
        <taxon>Brevibacterium</taxon>
    </lineage>
</organism>
<reference evidence="3" key="1">
    <citation type="submission" date="2017-03" db="EMBL/GenBank/DDBJ databases">
        <authorList>
            <person name="Monnet C."/>
        </authorList>
    </citation>
    <scope>NUCLEOTIDE SEQUENCE [LARGE SCALE GENOMIC DNA]</scope>
    <source>
        <strain evidence="3">ATCC 49514</strain>
    </source>
</reference>
<sequence length="104" mass="11622">MQLTASNHYPAEVYPQIQPLFTRNLTLLHLVHLLFTFDVRKRALPGWECNSTHIPNGARNQQSLAEAAPRLTQSSAEIVAYRPAESATGHHRGDTSFTRDESAP</sequence>
<feature type="compositionally biased region" description="Basic and acidic residues" evidence="1">
    <location>
        <begin position="91"/>
        <end position="104"/>
    </location>
</feature>
<name>A0A2H1HWX0_9MICO</name>
<proteinExistence type="predicted"/>
<feature type="compositionally biased region" description="Polar residues" evidence="1">
    <location>
        <begin position="52"/>
        <end position="64"/>
    </location>
</feature>
<feature type="region of interest" description="Disordered" evidence="1">
    <location>
        <begin position="80"/>
        <end position="104"/>
    </location>
</feature>
<protein>
    <submittedName>
        <fullName evidence="2">Uncharacterized protein</fullName>
    </submittedName>
</protein>
<feature type="region of interest" description="Disordered" evidence="1">
    <location>
        <begin position="52"/>
        <end position="71"/>
    </location>
</feature>
<dbReference type="EMBL" id="FXYX01000001">
    <property type="protein sequence ID" value="SMX67429.1"/>
    <property type="molecule type" value="Genomic_DNA"/>
</dbReference>
<evidence type="ECO:0000313" key="2">
    <source>
        <dbReference type="EMBL" id="SMX67429.1"/>
    </source>
</evidence>
<evidence type="ECO:0000313" key="3">
    <source>
        <dbReference type="Proteomes" id="UP000234382"/>
    </source>
</evidence>
<keyword evidence="3" id="KW-1185">Reference proteome</keyword>
<dbReference type="AlphaFoldDB" id="A0A2H1HWX0"/>
<evidence type="ECO:0000256" key="1">
    <source>
        <dbReference type="SAM" id="MobiDB-lite"/>
    </source>
</evidence>
<accession>A0A2H1HWX0</accession>
<gene>
    <name evidence="2" type="ORF">BI49514_00447</name>
</gene>